<organism evidence="1 2">
    <name type="scientific">Bacteroides thetaiotaomicron</name>
    <dbReference type="NCBI Taxonomy" id="818"/>
    <lineage>
        <taxon>Bacteria</taxon>
        <taxon>Pseudomonadati</taxon>
        <taxon>Bacteroidota</taxon>
        <taxon>Bacteroidia</taxon>
        <taxon>Bacteroidales</taxon>
        <taxon>Bacteroidaceae</taxon>
        <taxon>Bacteroides</taxon>
    </lineage>
</organism>
<reference evidence="1 2" key="1">
    <citation type="submission" date="2015-09" db="EMBL/GenBank/DDBJ databases">
        <authorList>
            <consortium name="Pathogen Informatics"/>
        </authorList>
    </citation>
    <scope>NUCLEOTIDE SEQUENCE [LARGE SCALE GENOMIC DNA]</scope>
    <source>
        <strain evidence="1 2">2789STDY5834899</strain>
    </source>
</reference>
<proteinExistence type="predicted"/>
<evidence type="ECO:0000313" key="2">
    <source>
        <dbReference type="Proteomes" id="UP000095576"/>
    </source>
</evidence>
<name>A0A174P9R7_BACT4</name>
<gene>
    <name evidence="1" type="ORF">ERS852511_02546</name>
</gene>
<sequence length="59" mass="7092">MEAVLFIFIFMVLFIFNEHGLEMNIQNLSLIFTDYPQKSDKKVVCKKLKRYFCRKVAEL</sequence>
<evidence type="ECO:0000313" key="1">
    <source>
        <dbReference type="EMBL" id="CUP57753.1"/>
    </source>
</evidence>
<accession>A0A174P9R7</accession>
<protein>
    <submittedName>
        <fullName evidence="1">Uncharacterized protein</fullName>
    </submittedName>
</protein>
<dbReference type="AlphaFoldDB" id="A0A174P9R7"/>
<dbReference type="EMBL" id="CZAP01000008">
    <property type="protein sequence ID" value="CUP57753.1"/>
    <property type="molecule type" value="Genomic_DNA"/>
</dbReference>
<dbReference type="Proteomes" id="UP000095576">
    <property type="component" value="Unassembled WGS sequence"/>
</dbReference>